<dbReference type="EMBL" id="FOFV01000003">
    <property type="protein sequence ID" value="SEQ50871.1"/>
    <property type="molecule type" value="Genomic_DNA"/>
</dbReference>
<organism evidence="1 2">
    <name type="scientific">Lentzea albida</name>
    <dbReference type="NCBI Taxonomy" id="65499"/>
    <lineage>
        <taxon>Bacteria</taxon>
        <taxon>Bacillati</taxon>
        <taxon>Actinomycetota</taxon>
        <taxon>Actinomycetes</taxon>
        <taxon>Pseudonocardiales</taxon>
        <taxon>Pseudonocardiaceae</taxon>
        <taxon>Lentzea</taxon>
    </lineage>
</organism>
<dbReference type="RefSeq" id="WP_089913163.1">
    <property type="nucleotide sequence ID" value="NZ_FOFV01000003.1"/>
</dbReference>
<gene>
    <name evidence="1" type="ORF">SAMN04488000_103176</name>
</gene>
<dbReference type="OrthoDB" id="3288608at2"/>
<evidence type="ECO:0000313" key="2">
    <source>
        <dbReference type="Proteomes" id="UP000199503"/>
    </source>
</evidence>
<dbReference type="AlphaFoldDB" id="A0A1H9GLA6"/>
<dbReference type="Proteomes" id="UP000199503">
    <property type="component" value="Unassembled WGS sequence"/>
</dbReference>
<name>A0A1H9GLA6_9PSEU</name>
<reference evidence="2" key="1">
    <citation type="submission" date="2016-10" db="EMBL/GenBank/DDBJ databases">
        <authorList>
            <person name="Varghese N."/>
            <person name="Submissions S."/>
        </authorList>
    </citation>
    <scope>NUCLEOTIDE SEQUENCE [LARGE SCALE GENOMIC DNA]</scope>
    <source>
        <strain evidence="2">DSM 44437</strain>
    </source>
</reference>
<accession>A0A1H9GLA6</accession>
<sequence length="165" mass="18700">MSYFDIDGYEPQWLLGTSDIADARLRALTGHTLRHVWLLWDLDDDEWFADAPVLLDFGHEQVEISHQKFADLSVTWNTISPARQRTWTSGIFHLAWRDDARAEAAALHGQRLDSVELLEYAGPGASGMTPVSFVFPGDRITVSNGLDENLLEFGDPDPVYRRTRL</sequence>
<evidence type="ECO:0000313" key="1">
    <source>
        <dbReference type="EMBL" id="SEQ50871.1"/>
    </source>
</evidence>
<proteinExistence type="predicted"/>
<protein>
    <submittedName>
        <fullName evidence="1">Uncharacterized protein</fullName>
    </submittedName>
</protein>
<dbReference type="STRING" id="65499.SAMN04488000_103176"/>
<keyword evidence="2" id="KW-1185">Reference proteome</keyword>